<feature type="region of interest" description="Disordered" evidence="1">
    <location>
        <begin position="71"/>
        <end position="213"/>
    </location>
</feature>
<evidence type="ECO:0000313" key="3">
    <source>
        <dbReference type="EMBL" id="MDZ5759658.1"/>
    </source>
</evidence>
<reference evidence="3" key="1">
    <citation type="submission" date="2023-08" db="EMBL/GenBank/DDBJ databases">
        <title>Genomic characterization of piscicolin 126 produced by Carnobacterium maltaromaticum CM22 strain isolated from salmon (Salmo salar).</title>
        <authorList>
            <person name="Gonzalez-Gragera E."/>
            <person name="Garcia-Lopez J.D."/>
            <person name="Teso-Perez C."/>
            <person name="Gimenez-Hernandez I."/>
            <person name="Peralta-Sanchez J.M."/>
            <person name="Valdivia E."/>
            <person name="Montalban-Lopez M."/>
            <person name="Martin-Platero A.M."/>
            <person name="Banos A."/>
            <person name="Martinez-Bueno M."/>
        </authorList>
    </citation>
    <scope>NUCLEOTIDE SEQUENCE</scope>
    <source>
        <strain evidence="3">CM22</strain>
    </source>
</reference>
<keyword evidence="2" id="KW-0812">Transmembrane</keyword>
<sequence>MEKLNELKMLVLKHKKQVIIGLSVLLVAVSSFVIVGSASKQTKNEKEEIKVVSNTGIKTREKKTPVEKKKVEIEAEKKKKAESEKVAKAKVESETKAKVEAESSAKAESEKAEQVKIEAEQQVAAAETPAQQAVEQPVQESQYVAPAAETPVNPVAPVQPVAPSNPTPPAQPSAPVQPQQPSTPEPPTPAPEQPQQPTGPPAGWMSPPYPIGSGELMDWLMDNGYFGYDSAGIYIRPY</sequence>
<evidence type="ECO:0000256" key="1">
    <source>
        <dbReference type="SAM" id="MobiDB-lite"/>
    </source>
</evidence>
<feature type="compositionally biased region" description="Pro residues" evidence="1">
    <location>
        <begin position="163"/>
        <end position="172"/>
    </location>
</feature>
<protein>
    <submittedName>
        <fullName evidence="3">Uncharacterized protein</fullName>
    </submittedName>
</protein>
<dbReference type="RefSeq" id="WP_322809337.1">
    <property type="nucleotide sequence ID" value="NZ_JAVBVO010000003.1"/>
</dbReference>
<evidence type="ECO:0000256" key="2">
    <source>
        <dbReference type="SAM" id="Phobius"/>
    </source>
</evidence>
<dbReference type="EMBL" id="JAVBVO010000003">
    <property type="protein sequence ID" value="MDZ5759658.1"/>
    <property type="molecule type" value="Genomic_DNA"/>
</dbReference>
<feature type="compositionally biased region" description="Polar residues" evidence="1">
    <location>
        <begin position="129"/>
        <end position="142"/>
    </location>
</feature>
<feature type="compositionally biased region" description="Low complexity" evidence="1">
    <location>
        <begin position="151"/>
        <end position="162"/>
    </location>
</feature>
<gene>
    <name evidence="3" type="ORF">RAK27_13430</name>
</gene>
<proteinExistence type="predicted"/>
<keyword evidence="2" id="KW-0472">Membrane</keyword>
<feature type="compositionally biased region" description="Pro residues" evidence="1">
    <location>
        <begin position="181"/>
        <end position="200"/>
    </location>
</feature>
<evidence type="ECO:0000313" key="4">
    <source>
        <dbReference type="Proteomes" id="UP001290462"/>
    </source>
</evidence>
<feature type="transmembrane region" description="Helical" evidence="2">
    <location>
        <begin position="18"/>
        <end position="38"/>
    </location>
</feature>
<organism evidence="3 4">
    <name type="scientific">Carnobacterium maltaromaticum</name>
    <name type="common">Carnobacterium piscicola</name>
    <dbReference type="NCBI Taxonomy" id="2751"/>
    <lineage>
        <taxon>Bacteria</taxon>
        <taxon>Bacillati</taxon>
        <taxon>Bacillota</taxon>
        <taxon>Bacilli</taxon>
        <taxon>Lactobacillales</taxon>
        <taxon>Carnobacteriaceae</taxon>
        <taxon>Carnobacterium</taxon>
    </lineage>
</organism>
<accession>A0AAW9KBU5</accession>
<comment type="caution">
    <text evidence="3">The sequence shown here is derived from an EMBL/GenBank/DDBJ whole genome shotgun (WGS) entry which is preliminary data.</text>
</comment>
<dbReference type="AlphaFoldDB" id="A0AAW9KBU5"/>
<keyword evidence="2" id="KW-1133">Transmembrane helix</keyword>
<feature type="compositionally biased region" description="Basic and acidic residues" evidence="1">
    <location>
        <begin position="71"/>
        <end position="119"/>
    </location>
</feature>
<name>A0AAW9KBU5_CARML</name>
<dbReference type="Proteomes" id="UP001290462">
    <property type="component" value="Unassembled WGS sequence"/>
</dbReference>